<comment type="caution">
    <text evidence="1">The sequence shown here is derived from an EMBL/GenBank/DDBJ whole genome shotgun (WGS) entry which is preliminary data.</text>
</comment>
<dbReference type="AlphaFoldDB" id="A0A4Z2JBI6"/>
<gene>
    <name evidence="1" type="ORF">EYF80_003140</name>
</gene>
<name>A0A4Z2JBI6_9TELE</name>
<evidence type="ECO:0000313" key="2">
    <source>
        <dbReference type="Proteomes" id="UP000314294"/>
    </source>
</evidence>
<keyword evidence="2" id="KW-1185">Reference proteome</keyword>
<protein>
    <submittedName>
        <fullName evidence="1">Uncharacterized protein</fullName>
    </submittedName>
</protein>
<dbReference type="EMBL" id="SRLO01000014">
    <property type="protein sequence ID" value="TNN86672.1"/>
    <property type="molecule type" value="Genomic_DNA"/>
</dbReference>
<evidence type="ECO:0000313" key="1">
    <source>
        <dbReference type="EMBL" id="TNN86672.1"/>
    </source>
</evidence>
<sequence>MALLFSRKTPWAWPVSSIASTCTEGQTPFLQSAGILFMLQLEDTKLDPGGDLKQISQFCQSSSSICQINMLNRAETRVLDTYKSAMVLEEK</sequence>
<accession>A0A4Z2JBI6</accession>
<dbReference type="Proteomes" id="UP000314294">
    <property type="component" value="Unassembled WGS sequence"/>
</dbReference>
<organism evidence="1 2">
    <name type="scientific">Liparis tanakae</name>
    <name type="common">Tanaka's snailfish</name>
    <dbReference type="NCBI Taxonomy" id="230148"/>
    <lineage>
        <taxon>Eukaryota</taxon>
        <taxon>Metazoa</taxon>
        <taxon>Chordata</taxon>
        <taxon>Craniata</taxon>
        <taxon>Vertebrata</taxon>
        <taxon>Euteleostomi</taxon>
        <taxon>Actinopterygii</taxon>
        <taxon>Neopterygii</taxon>
        <taxon>Teleostei</taxon>
        <taxon>Neoteleostei</taxon>
        <taxon>Acanthomorphata</taxon>
        <taxon>Eupercaria</taxon>
        <taxon>Perciformes</taxon>
        <taxon>Cottioidei</taxon>
        <taxon>Cottales</taxon>
        <taxon>Liparidae</taxon>
        <taxon>Liparis</taxon>
    </lineage>
</organism>
<reference evidence="1 2" key="1">
    <citation type="submission" date="2019-03" db="EMBL/GenBank/DDBJ databases">
        <title>First draft genome of Liparis tanakae, snailfish: a comprehensive survey of snailfish specific genes.</title>
        <authorList>
            <person name="Kim W."/>
            <person name="Song I."/>
            <person name="Jeong J.-H."/>
            <person name="Kim D."/>
            <person name="Kim S."/>
            <person name="Ryu S."/>
            <person name="Song J.Y."/>
            <person name="Lee S.K."/>
        </authorList>
    </citation>
    <scope>NUCLEOTIDE SEQUENCE [LARGE SCALE GENOMIC DNA]</scope>
    <source>
        <tissue evidence="1">Muscle</tissue>
    </source>
</reference>
<proteinExistence type="predicted"/>